<dbReference type="EMBL" id="MN738902">
    <property type="protein sequence ID" value="QHT30503.1"/>
    <property type="molecule type" value="Genomic_DNA"/>
</dbReference>
<protein>
    <submittedName>
        <fullName evidence="1">Uncharacterized protein</fullName>
    </submittedName>
</protein>
<dbReference type="AlphaFoldDB" id="A0A6C0EPR9"/>
<name>A0A6C0EPR9_9ZZZZ</name>
<evidence type="ECO:0000313" key="1">
    <source>
        <dbReference type="EMBL" id="QHT30503.1"/>
    </source>
</evidence>
<reference evidence="1" key="1">
    <citation type="journal article" date="2020" name="Nature">
        <title>Giant virus diversity and host interactions through global metagenomics.</title>
        <authorList>
            <person name="Schulz F."/>
            <person name="Roux S."/>
            <person name="Paez-Espino D."/>
            <person name="Jungbluth S."/>
            <person name="Walsh D.A."/>
            <person name="Denef V.J."/>
            <person name="McMahon K.D."/>
            <person name="Konstantinidis K.T."/>
            <person name="Eloe-Fadrosh E.A."/>
            <person name="Kyrpides N.C."/>
            <person name="Woyke T."/>
        </authorList>
    </citation>
    <scope>NUCLEOTIDE SEQUENCE</scope>
    <source>
        <strain evidence="1">GVMAG-M-3300009151-35</strain>
    </source>
</reference>
<accession>A0A6C0EPR9</accession>
<organism evidence="1">
    <name type="scientific">viral metagenome</name>
    <dbReference type="NCBI Taxonomy" id="1070528"/>
    <lineage>
        <taxon>unclassified sequences</taxon>
        <taxon>metagenomes</taxon>
        <taxon>organismal metagenomes</taxon>
    </lineage>
</organism>
<proteinExistence type="predicted"/>
<sequence>MDLYTCNTFENSIDVIDYIRSLFNPCICNYKIISR</sequence>